<dbReference type="HOGENOM" id="CLU_3392542_0_0_1"/>
<organism evidence="1 2">
    <name type="scientific">Sclerotinia sclerotiorum (strain ATCC 18683 / 1980 / Ss-1)</name>
    <name type="common">White mold</name>
    <name type="synonym">Whetzelinia sclerotiorum</name>
    <dbReference type="NCBI Taxonomy" id="665079"/>
    <lineage>
        <taxon>Eukaryota</taxon>
        <taxon>Fungi</taxon>
        <taxon>Dikarya</taxon>
        <taxon>Ascomycota</taxon>
        <taxon>Pezizomycotina</taxon>
        <taxon>Leotiomycetes</taxon>
        <taxon>Helotiales</taxon>
        <taxon>Sclerotiniaceae</taxon>
        <taxon>Sclerotinia</taxon>
    </lineage>
</organism>
<protein>
    <submittedName>
        <fullName evidence="1">Uncharacterized protein</fullName>
    </submittedName>
</protein>
<dbReference type="InParanoid" id="A7EKI3"/>
<proteinExistence type="predicted"/>
<dbReference type="Proteomes" id="UP000001312">
    <property type="component" value="Unassembled WGS sequence"/>
</dbReference>
<accession>A7EKI3</accession>
<dbReference type="KEGG" id="ssl:SS1G_05830"/>
<gene>
    <name evidence="1" type="ORF">SS1G_05830</name>
</gene>
<reference evidence="2" key="1">
    <citation type="journal article" date="2011" name="PLoS Genet.">
        <title>Genomic analysis of the necrotrophic fungal pathogens Sclerotinia sclerotiorum and Botrytis cinerea.</title>
        <authorList>
            <person name="Amselem J."/>
            <person name="Cuomo C.A."/>
            <person name="van Kan J.A."/>
            <person name="Viaud M."/>
            <person name="Benito E.P."/>
            <person name="Couloux A."/>
            <person name="Coutinho P.M."/>
            <person name="de Vries R.P."/>
            <person name="Dyer P.S."/>
            <person name="Fillinger S."/>
            <person name="Fournier E."/>
            <person name="Gout L."/>
            <person name="Hahn M."/>
            <person name="Kohn L."/>
            <person name="Lapalu N."/>
            <person name="Plummer K.M."/>
            <person name="Pradier J.M."/>
            <person name="Quevillon E."/>
            <person name="Sharon A."/>
            <person name="Simon A."/>
            <person name="ten Have A."/>
            <person name="Tudzynski B."/>
            <person name="Tudzynski P."/>
            <person name="Wincker P."/>
            <person name="Andrew M."/>
            <person name="Anthouard V."/>
            <person name="Beever R.E."/>
            <person name="Beffa R."/>
            <person name="Benoit I."/>
            <person name="Bouzid O."/>
            <person name="Brault B."/>
            <person name="Chen Z."/>
            <person name="Choquer M."/>
            <person name="Collemare J."/>
            <person name="Cotton P."/>
            <person name="Danchin E.G."/>
            <person name="Da Silva C."/>
            <person name="Gautier A."/>
            <person name="Giraud C."/>
            <person name="Giraud T."/>
            <person name="Gonzalez C."/>
            <person name="Grossetete S."/>
            <person name="Guldener U."/>
            <person name="Henrissat B."/>
            <person name="Howlett B.J."/>
            <person name="Kodira C."/>
            <person name="Kretschmer M."/>
            <person name="Lappartient A."/>
            <person name="Leroch M."/>
            <person name="Levis C."/>
            <person name="Mauceli E."/>
            <person name="Neuveglise C."/>
            <person name="Oeser B."/>
            <person name="Pearson M."/>
            <person name="Poulain J."/>
            <person name="Poussereau N."/>
            <person name="Quesneville H."/>
            <person name="Rascle C."/>
            <person name="Schumacher J."/>
            <person name="Segurens B."/>
            <person name="Sexton A."/>
            <person name="Silva E."/>
            <person name="Sirven C."/>
            <person name="Soanes D.M."/>
            <person name="Talbot N.J."/>
            <person name="Templeton M."/>
            <person name="Yandava C."/>
            <person name="Yarden O."/>
            <person name="Zeng Q."/>
            <person name="Rollins J.A."/>
            <person name="Lebrun M.H."/>
            <person name="Dickman M."/>
        </authorList>
    </citation>
    <scope>NUCLEOTIDE SEQUENCE [LARGE SCALE GENOMIC DNA]</scope>
    <source>
        <strain evidence="2">ATCC 18683 / 1980 / Ss-1</strain>
    </source>
</reference>
<name>A7EKI3_SCLS1</name>
<dbReference type="GeneID" id="5488947"/>
<keyword evidence="2" id="KW-1185">Reference proteome</keyword>
<evidence type="ECO:0000313" key="1">
    <source>
        <dbReference type="EMBL" id="EDO03349.1"/>
    </source>
</evidence>
<sequence>MVKAIPAYFVDGLNRIPDLISIIYYQCNKVEL</sequence>
<evidence type="ECO:0000313" key="2">
    <source>
        <dbReference type="Proteomes" id="UP000001312"/>
    </source>
</evidence>
<dbReference type="RefSeq" id="XP_001592908.1">
    <property type="nucleotide sequence ID" value="XM_001592858.1"/>
</dbReference>
<dbReference type="EMBL" id="CH476627">
    <property type="protein sequence ID" value="EDO03349.1"/>
    <property type="molecule type" value="Genomic_DNA"/>
</dbReference>
<dbReference type="AlphaFoldDB" id="A7EKI3"/>